<reference evidence="1 2" key="1">
    <citation type="journal article" date="2014" name="PLoS Genet.">
        <title>Phylogenetically driven sequencing of extremely halophilic archaea reveals strategies for static and dynamic osmo-response.</title>
        <authorList>
            <person name="Becker E.A."/>
            <person name="Seitzer P.M."/>
            <person name="Tritt A."/>
            <person name="Larsen D."/>
            <person name="Krusor M."/>
            <person name="Yao A.I."/>
            <person name="Wu D."/>
            <person name="Madern D."/>
            <person name="Eisen J.A."/>
            <person name="Darling A.E."/>
            <person name="Facciotti M.T."/>
        </authorList>
    </citation>
    <scope>NUCLEOTIDE SEQUENCE [LARGE SCALE GENOMIC DNA]</scope>
    <source>
        <strain evidence="1 2">JCM 10879</strain>
    </source>
</reference>
<sequence length="37" mass="4012">DAYIFSSLVGGLEISQVVDPLVTVKNAVPKEYLSDPF</sequence>
<dbReference type="Proteomes" id="UP000011607">
    <property type="component" value="Unassembled WGS sequence"/>
</dbReference>
<gene>
    <name evidence="1" type="ORF">C446_17871</name>
</gene>
<dbReference type="AlphaFoldDB" id="M0L4W7"/>
<organism evidence="1 2">
    <name type="scientific">Halobiforma nitratireducens JCM 10879</name>
    <dbReference type="NCBI Taxonomy" id="1227454"/>
    <lineage>
        <taxon>Archaea</taxon>
        <taxon>Methanobacteriati</taxon>
        <taxon>Methanobacteriota</taxon>
        <taxon>Stenosarchaea group</taxon>
        <taxon>Halobacteria</taxon>
        <taxon>Halobacteriales</taxon>
        <taxon>Natrialbaceae</taxon>
        <taxon>Halobiforma</taxon>
    </lineage>
</organism>
<evidence type="ECO:0000313" key="1">
    <source>
        <dbReference type="EMBL" id="EMA27479.1"/>
    </source>
</evidence>
<dbReference type="STRING" id="1227454.C446_17871"/>
<name>M0L4W7_9EURY</name>
<dbReference type="EMBL" id="AOMA01000201">
    <property type="protein sequence ID" value="EMA27479.1"/>
    <property type="molecule type" value="Genomic_DNA"/>
</dbReference>
<accession>M0L4W7</accession>
<dbReference type="SUPFAM" id="SSF141130">
    <property type="entry name" value="Acetamidase/Formamidase-like"/>
    <property type="match status" value="1"/>
</dbReference>
<dbReference type="eggNOG" id="arCOG01004">
    <property type="taxonomic scope" value="Archaea"/>
</dbReference>
<comment type="caution">
    <text evidence="1">The sequence shown here is derived from an EMBL/GenBank/DDBJ whole genome shotgun (WGS) entry which is preliminary data.</text>
</comment>
<evidence type="ECO:0000313" key="2">
    <source>
        <dbReference type="Proteomes" id="UP000011607"/>
    </source>
</evidence>
<protein>
    <submittedName>
        <fullName evidence="1">Acetamidase/formamidase family protein</fullName>
    </submittedName>
</protein>
<keyword evidence="2" id="KW-1185">Reference proteome</keyword>
<feature type="non-terminal residue" evidence="1">
    <location>
        <position position="1"/>
    </location>
</feature>
<proteinExistence type="predicted"/>
<dbReference type="Gene3D" id="3.10.28.20">
    <property type="entry name" value="Acetamidase/Formamidase-like domains"/>
    <property type="match status" value="1"/>
</dbReference>